<reference evidence="2 3" key="1">
    <citation type="submission" date="2018-05" db="EMBL/GenBank/DDBJ databases">
        <title>Whole genome sequence of Pseudomonas putida JBC17.</title>
        <authorList>
            <person name="Lee Y.H."/>
            <person name="David K."/>
        </authorList>
    </citation>
    <scope>NUCLEOTIDE SEQUENCE [LARGE SCALE GENOMIC DNA]</scope>
    <source>
        <strain evidence="2 3">JBC17</strain>
    </source>
</reference>
<feature type="chain" id="PRO_5016439427" evidence="1">
    <location>
        <begin position="22"/>
        <end position="83"/>
    </location>
</feature>
<dbReference type="Pfam" id="PF10976">
    <property type="entry name" value="DUF2790"/>
    <property type="match status" value="1"/>
</dbReference>
<name>A0A2Z4RSK8_PSEPU</name>
<dbReference type="OrthoDB" id="6903763at2"/>
<feature type="signal peptide" evidence="1">
    <location>
        <begin position="1"/>
        <end position="21"/>
    </location>
</feature>
<dbReference type="Proteomes" id="UP000250299">
    <property type="component" value="Chromosome"/>
</dbReference>
<dbReference type="InterPro" id="IPR021245">
    <property type="entry name" value="DUF2790"/>
</dbReference>
<organism evidence="2 3">
    <name type="scientific">Pseudomonas putida</name>
    <name type="common">Arthrobacter siderocapsulatus</name>
    <dbReference type="NCBI Taxonomy" id="303"/>
    <lineage>
        <taxon>Bacteria</taxon>
        <taxon>Pseudomonadati</taxon>
        <taxon>Pseudomonadota</taxon>
        <taxon>Gammaproteobacteria</taxon>
        <taxon>Pseudomonadales</taxon>
        <taxon>Pseudomonadaceae</taxon>
        <taxon>Pseudomonas</taxon>
    </lineage>
</organism>
<dbReference type="RefSeq" id="WP_110967548.1">
    <property type="nucleotide sequence ID" value="NZ_CP029693.1"/>
</dbReference>
<evidence type="ECO:0000313" key="3">
    <source>
        <dbReference type="Proteomes" id="UP000250299"/>
    </source>
</evidence>
<keyword evidence="1" id="KW-0732">Signal</keyword>
<dbReference type="AlphaFoldDB" id="A0A2Z4RSK8"/>
<dbReference type="EMBL" id="CP029693">
    <property type="protein sequence ID" value="AWY44029.1"/>
    <property type="molecule type" value="Genomic_DNA"/>
</dbReference>
<gene>
    <name evidence="2" type="ORF">DKY63_30605</name>
</gene>
<evidence type="ECO:0000313" key="2">
    <source>
        <dbReference type="EMBL" id="AWY44029.1"/>
    </source>
</evidence>
<accession>A0A2Z4RSK8</accession>
<sequence length="83" mass="8915">MNISKIAIILALSTLGAQAFAEENKSPVETYSYGTHLDIKKVIAVSDVPNECGPVPAQMTYEDSNGQRHVVQYQIMGNGCSNG</sequence>
<dbReference type="Gene3D" id="2.30.140.50">
    <property type="entry name" value="Protein of unknown function DUF2790"/>
    <property type="match status" value="1"/>
</dbReference>
<proteinExistence type="predicted"/>
<protein>
    <submittedName>
        <fullName evidence="2">DUF2790 domain-containing protein</fullName>
    </submittedName>
</protein>
<evidence type="ECO:0000256" key="1">
    <source>
        <dbReference type="SAM" id="SignalP"/>
    </source>
</evidence>